<comment type="cofactor">
    <cofactor evidence="1 9">
        <name>heme</name>
        <dbReference type="ChEBI" id="CHEBI:30413"/>
    </cofactor>
</comment>
<dbReference type="Pfam" id="PF00067">
    <property type="entry name" value="p450"/>
    <property type="match status" value="1"/>
</dbReference>
<keyword evidence="4 9" id="KW-0349">Heme</keyword>
<evidence type="ECO:0000313" key="12">
    <source>
        <dbReference type="Proteomes" id="UP000053319"/>
    </source>
</evidence>
<evidence type="ECO:0000256" key="8">
    <source>
        <dbReference type="ARBA" id="ARBA00023033"/>
    </source>
</evidence>
<name>R7SPI4_DICSQ</name>
<feature type="binding site" description="axial binding residue" evidence="9">
    <location>
        <position position="411"/>
    </location>
    <ligand>
        <name>heme</name>
        <dbReference type="ChEBI" id="CHEBI:30413"/>
    </ligand>
    <ligandPart>
        <name>Fe</name>
        <dbReference type="ChEBI" id="CHEBI:18248"/>
    </ligandPart>
</feature>
<evidence type="ECO:0000256" key="9">
    <source>
        <dbReference type="PIRSR" id="PIRSR602401-1"/>
    </source>
</evidence>
<dbReference type="PANTHER" id="PTHR24305:SF166">
    <property type="entry name" value="CYTOCHROME P450 12A4, MITOCHONDRIAL-RELATED"/>
    <property type="match status" value="1"/>
</dbReference>
<keyword evidence="5 9" id="KW-0479">Metal-binding</keyword>
<dbReference type="GO" id="GO:0005506">
    <property type="term" value="F:iron ion binding"/>
    <property type="evidence" value="ECO:0007669"/>
    <property type="project" value="InterPro"/>
</dbReference>
<evidence type="ECO:0000256" key="6">
    <source>
        <dbReference type="ARBA" id="ARBA00023002"/>
    </source>
</evidence>
<dbReference type="RefSeq" id="XP_007369259.1">
    <property type="nucleotide sequence ID" value="XM_007369197.1"/>
</dbReference>
<reference evidence="11 12" key="1">
    <citation type="journal article" date="2012" name="Science">
        <title>The Paleozoic origin of enzymatic lignin decomposition reconstructed from 31 fungal genomes.</title>
        <authorList>
            <person name="Floudas D."/>
            <person name="Binder M."/>
            <person name="Riley R."/>
            <person name="Barry K."/>
            <person name="Blanchette R.A."/>
            <person name="Henrissat B."/>
            <person name="Martinez A.T."/>
            <person name="Otillar R."/>
            <person name="Spatafora J.W."/>
            <person name="Yadav J.S."/>
            <person name="Aerts A."/>
            <person name="Benoit I."/>
            <person name="Boyd A."/>
            <person name="Carlson A."/>
            <person name="Copeland A."/>
            <person name="Coutinho P.M."/>
            <person name="de Vries R.P."/>
            <person name="Ferreira P."/>
            <person name="Findley K."/>
            <person name="Foster B."/>
            <person name="Gaskell J."/>
            <person name="Glotzer D."/>
            <person name="Gorecki P."/>
            <person name="Heitman J."/>
            <person name="Hesse C."/>
            <person name="Hori C."/>
            <person name="Igarashi K."/>
            <person name="Jurgens J.A."/>
            <person name="Kallen N."/>
            <person name="Kersten P."/>
            <person name="Kohler A."/>
            <person name="Kuees U."/>
            <person name="Kumar T.K.A."/>
            <person name="Kuo A."/>
            <person name="LaButti K."/>
            <person name="Larrondo L.F."/>
            <person name="Lindquist E."/>
            <person name="Ling A."/>
            <person name="Lombard V."/>
            <person name="Lucas S."/>
            <person name="Lundell T."/>
            <person name="Martin R."/>
            <person name="McLaughlin D.J."/>
            <person name="Morgenstern I."/>
            <person name="Morin E."/>
            <person name="Murat C."/>
            <person name="Nagy L.G."/>
            <person name="Nolan M."/>
            <person name="Ohm R.A."/>
            <person name="Patyshakuliyeva A."/>
            <person name="Rokas A."/>
            <person name="Ruiz-Duenas F.J."/>
            <person name="Sabat G."/>
            <person name="Salamov A."/>
            <person name="Samejima M."/>
            <person name="Schmutz J."/>
            <person name="Slot J.C."/>
            <person name="St John F."/>
            <person name="Stenlid J."/>
            <person name="Sun H."/>
            <person name="Sun S."/>
            <person name="Syed K."/>
            <person name="Tsang A."/>
            <person name="Wiebenga A."/>
            <person name="Young D."/>
            <person name="Pisabarro A."/>
            <person name="Eastwood D.C."/>
            <person name="Martin F."/>
            <person name="Cullen D."/>
            <person name="Grigoriev I.V."/>
            <person name="Hibbett D.S."/>
        </authorList>
    </citation>
    <scope>NUCLEOTIDE SEQUENCE [LARGE SCALE GENOMIC DNA]</scope>
    <source>
        <strain evidence="11 12">LYAD-421 SS1</strain>
    </source>
</reference>
<dbReference type="InterPro" id="IPR002401">
    <property type="entry name" value="Cyt_P450_E_grp-I"/>
</dbReference>
<dbReference type="Proteomes" id="UP000053319">
    <property type="component" value="Unassembled WGS sequence"/>
</dbReference>
<dbReference type="SUPFAM" id="SSF48264">
    <property type="entry name" value="Cytochrome P450"/>
    <property type="match status" value="1"/>
</dbReference>
<dbReference type="Gene3D" id="1.10.630.10">
    <property type="entry name" value="Cytochrome P450"/>
    <property type="match status" value="1"/>
</dbReference>
<dbReference type="PRINTS" id="PR00463">
    <property type="entry name" value="EP450I"/>
</dbReference>
<evidence type="ECO:0000256" key="7">
    <source>
        <dbReference type="ARBA" id="ARBA00023004"/>
    </source>
</evidence>
<dbReference type="HOGENOM" id="CLU_001570_5_11_1"/>
<organism evidence="11 12">
    <name type="scientific">Dichomitus squalens (strain LYAD-421)</name>
    <name type="common">Western red white-rot fungus</name>
    <dbReference type="NCBI Taxonomy" id="732165"/>
    <lineage>
        <taxon>Eukaryota</taxon>
        <taxon>Fungi</taxon>
        <taxon>Dikarya</taxon>
        <taxon>Basidiomycota</taxon>
        <taxon>Agaricomycotina</taxon>
        <taxon>Agaricomycetes</taxon>
        <taxon>Polyporales</taxon>
        <taxon>Polyporaceae</taxon>
        <taxon>Dichomitus</taxon>
    </lineage>
</organism>
<dbReference type="KEGG" id="dsq:DICSQDRAFT_163136"/>
<dbReference type="GO" id="GO:0004497">
    <property type="term" value="F:monooxygenase activity"/>
    <property type="evidence" value="ECO:0007669"/>
    <property type="project" value="UniProtKB-KW"/>
</dbReference>
<dbReference type="OMA" id="RISYMEL"/>
<proteinExistence type="inferred from homology"/>
<evidence type="ECO:0000256" key="1">
    <source>
        <dbReference type="ARBA" id="ARBA00001971"/>
    </source>
</evidence>
<dbReference type="OrthoDB" id="1470350at2759"/>
<evidence type="ECO:0000256" key="3">
    <source>
        <dbReference type="ARBA" id="ARBA00010617"/>
    </source>
</evidence>
<evidence type="ECO:0000256" key="10">
    <source>
        <dbReference type="RuleBase" id="RU000461"/>
    </source>
</evidence>
<dbReference type="GO" id="GO:0020037">
    <property type="term" value="F:heme binding"/>
    <property type="evidence" value="ECO:0007669"/>
    <property type="project" value="InterPro"/>
</dbReference>
<dbReference type="GeneID" id="18838206"/>
<evidence type="ECO:0000256" key="2">
    <source>
        <dbReference type="ARBA" id="ARBA00005179"/>
    </source>
</evidence>
<dbReference type="EMBL" id="JH719441">
    <property type="protein sequence ID" value="EJF58011.1"/>
    <property type="molecule type" value="Genomic_DNA"/>
</dbReference>
<evidence type="ECO:0000256" key="5">
    <source>
        <dbReference type="ARBA" id="ARBA00022723"/>
    </source>
</evidence>
<keyword evidence="8 10" id="KW-0503">Monooxygenase</keyword>
<evidence type="ECO:0000256" key="4">
    <source>
        <dbReference type="ARBA" id="ARBA00022617"/>
    </source>
</evidence>
<protein>
    <submittedName>
        <fullName evidence="11">Cytochrome P450</fullName>
    </submittedName>
</protein>
<accession>R7SPI4</accession>
<comment type="similarity">
    <text evidence="3 10">Belongs to the cytochrome P450 family.</text>
</comment>
<evidence type="ECO:0000313" key="11">
    <source>
        <dbReference type="EMBL" id="EJF58011.1"/>
    </source>
</evidence>
<dbReference type="AlphaFoldDB" id="R7SPI4"/>
<keyword evidence="7 9" id="KW-0408">Iron</keyword>
<dbReference type="InterPro" id="IPR050121">
    <property type="entry name" value="Cytochrome_P450_monoxygenase"/>
</dbReference>
<dbReference type="PROSITE" id="PS00086">
    <property type="entry name" value="CYTOCHROME_P450"/>
    <property type="match status" value="1"/>
</dbReference>
<dbReference type="InterPro" id="IPR036396">
    <property type="entry name" value="Cyt_P450_sf"/>
</dbReference>
<keyword evidence="6 10" id="KW-0560">Oxidoreductase</keyword>
<sequence>MIYTYDPKVMHTVLIKDVESFPKITSAYTDVTLLLGPGLLTTDGAQHRKQRKLLNPIFSIAHLRGVSHIFFNINHRLRNAIGKRLCTEEWRVLDINGWMARTTLEMLGQAGLGHSFDNLQQDSTDSYGESLKSFFPVFSRIPFLRVFVSMFADYVPERLTRKILGLAYPFPNVLRVLKLSDTMTKRAKEIVHEKKKALENGDKALAHQVGEGKDIMSILLKYNMAASQAEKLTDEEVFAQMSNFILAGMDTTSNALSRILNVLAGNPEAQNKLRNEIVEARATVGEGNNLDIPYDVLIKLPYLDAVCRETLRLYAPVNLIGRTARHDTVLPLSSPVRQKDGALMNEFIVPRDTFILMDLLGFNTDKHIWGEDAFEWRPERWLEPLPGKLTDMRVPGVYSNLMSFSGGTRSCIGFMFSQLEMKVVLAVLLPAFAFDLTDQPIVWNSGAVTYPTMGEESTRPEMLLKVKALAQAS</sequence>
<gene>
    <name evidence="11" type="ORF">DICSQDRAFT_163136</name>
</gene>
<dbReference type="GO" id="GO:0016705">
    <property type="term" value="F:oxidoreductase activity, acting on paired donors, with incorporation or reduction of molecular oxygen"/>
    <property type="evidence" value="ECO:0007669"/>
    <property type="project" value="InterPro"/>
</dbReference>
<comment type="pathway">
    <text evidence="2">Secondary metabolite biosynthesis.</text>
</comment>
<dbReference type="InterPro" id="IPR001128">
    <property type="entry name" value="Cyt_P450"/>
</dbReference>
<dbReference type="PANTHER" id="PTHR24305">
    <property type="entry name" value="CYTOCHROME P450"/>
    <property type="match status" value="1"/>
</dbReference>
<dbReference type="PRINTS" id="PR00385">
    <property type="entry name" value="P450"/>
</dbReference>
<dbReference type="InterPro" id="IPR017972">
    <property type="entry name" value="Cyt_P450_CS"/>
</dbReference>